<dbReference type="InterPro" id="IPR027417">
    <property type="entry name" value="P-loop_NTPase"/>
</dbReference>
<organism evidence="5 6">
    <name type="scientific">Thermococcus eurythermalis</name>
    <dbReference type="NCBI Taxonomy" id="1505907"/>
    <lineage>
        <taxon>Archaea</taxon>
        <taxon>Methanobacteriati</taxon>
        <taxon>Methanobacteriota</taxon>
        <taxon>Thermococci</taxon>
        <taxon>Thermococcales</taxon>
        <taxon>Thermococcaceae</taxon>
        <taxon>Thermococcus</taxon>
    </lineage>
</organism>
<sequence length="237" mass="26997">MYVGELLKGLDRIPTGIPGLDGMVGGGFLPGRVYLVTGPPGSGKTTFGIQFLVEGAKNDEKGLFISLFEPQEVIIQDMLRYNFGILDHFQSKRIVFYDLGEILLSANRELTWEELFKLLIEIIKREKAKRVVIDSFSLFESFVSDPAGKKKALGRFVRLLRSLEVTTILLSEMLSSEKYTDEYYLADGVIVLHHFMRNYQMIRALQVLKMRGVPHDSNLKRLRFTTDGIRVYQEAPL</sequence>
<dbReference type="Proteomes" id="UP000029980">
    <property type="component" value="Chromosome"/>
</dbReference>
<protein>
    <submittedName>
        <fullName evidence="5">Recombinase</fullName>
    </submittedName>
</protein>
<dbReference type="AlphaFoldDB" id="A0A097QT54"/>
<dbReference type="InterPro" id="IPR010624">
    <property type="entry name" value="KaiC_dom"/>
</dbReference>
<proteinExistence type="predicted"/>
<dbReference type="GO" id="GO:0005524">
    <property type="term" value="F:ATP binding"/>
    <property type="evidence" value="ECO:0007669"/>
    <property type="project" value="UniProtKB-KW"/>
</dbReference>
<dbReference type="InterPro" id="IPR014774">
    <property type="entry name" value="KaiC-like_dom"/>
</dbReference>
<dbReference type="InterPro" id="IPR020588">
    <property type="entry name" value="RecA_ATP-bd"/>
</dbReference>
<dbReference type="PROSITE" id="PS51146">
    <property type="entry name" value="KAIC"/>
    <property type="match status" value="1"/>
</dbReference>
<evidence type="ECO:0000259" key="3">
    <source>
        <dbReference type="PROSITE" id="PS50162"/>
    </source>
</evidence>
<dbReference type="PROSITE" id="PS50162">
    <property type="entry name" value="RECA_2"/>
    <property type="match status" value="1"/>
</dbReference>
<evidence type="ECO:0000259" key="4">
    <source>
        <dbReference type="PROSITE" id="PS51146"/>
    </source>
</evidence>
<dbReference type="Pfam" id="PF06745">
    <property type="entry name" value="ATPase"/>
    <property type="match status" value="1"/>
</dbReference>
<gene>
    <name evidence="5" type="ORF">TEU_04490</name>
</gene>
<dbReference type="PANTHER" id="PTHR43637:SF1">
    <property type="entry name" value="UPF0273 PROTEIN TM_0370"/>
    <property type="match status" value="1"/>
</dbReference>
<feature type="domain" description="RecA family profile 1" evidence="3">
    <location>
        <begin position="9"/>
        <end position="173"/>
    </location>
</feature>
<dbReference type="OrthoDB" id="27015at2157"/>
<name>A0A097QT54_9EURY</name>
<evidence type="ECO:0000313" key="5">
    <source>
        <dbReference type="EMBL" id="AIU69654.1"/>
    </source>
</evidence>
<dbReference type="PANTHER" id="PTHR43637">
    <property type="entry name" value="UPF0273 PROTEIN TM_0370"/>
    <property type="match status" value="1"/>
</dbReference>
<dbReference type="HOGENOM" id="CLU_023669_2_2_2"/>
<keyword evidence="2" id="KW-0067">ATP-binding</keyword>
<dbReference type="GO" id="GO:0140664">
    <property type="term" value="F:ATP-dependent DNA damage sensor activity"/>
    <property type="evidence" value="ECO:0007669"/>
    <property type="project" value="InterPro"/>
</dbReference>
<reference evidence="5 6" key="1">
    <citation type="journal article" date="2015" name="Int. J. Syst. Evol. Microbiol.">
        <title>Thermococcus eurythermalis sp. nov., a conditional piezophilic hyperthermophilic archaeon with a wide temperature range isolated from an oil-immersed chimney in the Guaymas Basin.</title>
        <authorList>
            <person name="Zhao W."/>
            <person name="Zeng X."/>
            <person name="Xiao X."/>
        </authorList>
    </citation>
    <scope>NUCLEOTIDE SEQUENCE [LARGE SCALE GENOMIC DNA]</scope>
    <source>
        <strain evidence="5 6">A501</strain>
    </source>
</reference>
<dbReference type="GO" id="GO:0003677">
    <property type="term" value="F:DNA binding"/>
    <property type="evidence" value="ECO:0007669"/>
    <property type="project" value="InterPro"/>
</dbReference>
<accession>A0A097QT54</accession>
<feature type="domain" description="KaiC" evidence="4">
    <location>
        <begin position="11"/>
        <end position="237"/>
    </location>
</feature>
<dbReference type="RefSeq" id="WP_050002633.1">
    <property type="nucleotide sequence ID" value="NZ_CP008887.1"/>
</dbReference>
<dbReference type="KEGG" id="teu:TEU_04490"/>
<dbReference type="EMBL" id="CP008887">
    <property type="protein sequence ID" value="AIU69654.1"/>
    <property type="molecule type" value="Genomic_DNA"/>
</dbReference>
<dbReference type="Gene3D" id="3.40.50.300">
    <property type="entry name" value="P-loop containing nucleotide triphosphate hydrolases"/>
    <property type="match status" value="1"/>
</dbReference>
<dbReference type="GeneID" id="25152693"/>
<dbReference type="GO" id="GO:0006281">
    <property type="term" value="P:DNA repair"/>
    <property type="evidence" value="ECO:0007669"/>
    <property type="project" value="InterPro"/>
</dbReference>
<keyword evidence="6" id="KW-1185">Reference proteome</keyword>
<evidence type="ECO:0000256" key="2">
    <source>
        <dbReference type="ARBA" id="ARBA00022840"/>
    </source>
</evidence>
<evidence type="ECO:0000256" key="1">
    <source>
        <dbReference type="ARBA" id="ARBA00022741"/>
    </source>
</evidence>
<dbReference type="STRING" id="1505907.TEU_04490"/>
<keyword evidence="1" id="KW-0547">Nucleotide-binding</keyword>
<evidence type="ECO:0000313" key="6">
    <source>
        <dbReference type="Proteomes" id="UP000029980"/>
    </source>
</evidence>
<dbReference type="SUPFAM" id="SSF52540">
    <property type="entry name" value="P-loop containing nucleoside triphosphate hydrolases"/>
    <property type="match status" value="1"/>
</dbReference>